<dbReference type="AlphaFoldDB" id="A0A0F9NA27"/>
<keyword evidence="1" id="KW-0812">Transmembrane</keyword>
<name>A0A0F9NA27_9ZZZZ</name>
<accession>A0A0F9NA27</accession>
<gene>
    <name evidence="2" type="ORF">LCGC14_1287230</name>
</gene>
<keyword evidence="1" id="KW-1133">Transmembrane helix</keyword>
<keyword evidence="1" id="KW-0472">Membrane</keyword>
<proteinExistence type="predicted"/>
<reference evidence="2" key="1">
    <citation type="journal article" date="2015" name="Nature">
        <title>Complex archaea that bridge the gap between prokaryotes and eukaryotes.</title>
        <authorList>
            <person name="Spang A."/>
            <person name="Saw J.H."/>
            <person name="Jorgensen S.L."/>
            <person name="Zaremba-Niedzwiedzka K."/>
            <person name="Martijn J."/>
            <person name="Lind A.E."/>
            <person name="van Eijk R."/>
            <person name="Schleper C."/>
            <person name="Guy L."/>
            <person name="Ettema T.J."/>
        </authorList>
    </citation>
    <scope>NUCLEOTIDE SEQUENCE</scope>
</reference>
<organism evidence="2">
    <name type="scientific">marine sediment metagenome</name>
    <dbReference type="NCBI Taxonomy" id="412755"/>
    <lineage>
        <taxon>unclassified sequences</taxon>
        <taxon>metagenomes</taxon>
        <taxon>ecological metagenomes</taxon>
    </lineage>
</organism>
<sequence length="87" mass="10002">MDTKNAKDSWQRSANSIMLGILLTVITAGFGLLINIMTVVDTKMDTIIIRSAENTIIIEAHERAIINLENMPEELKKHIDKYYQRKR</sequence>
<dbReference type="EMBL" id="LAZR01007382">
    <property type="protein sequence ID" value="KKM85615.1"/>
    <property type="molecule type" value="Genomic_DNA"/>
</dbReference>
<evidence type="ECO:0000313" key="2">
    <source>
        <dbReference type="EMBL" id="KKM85615.1"/>
    </source>
</evidence>
<evidence type="ECO:0000256" key="1">
    <source>
        <dbReference type="SAM" id="Phobius"/>
    </source>
</evidence>
<feature type="transmembrane region" description="Helical" evidence="1">
    <location>
        <begin position="17"/>
        <end position="40"/>
    </location>
</feature>
<comment type="caution">
    <text evidence="2">The sequence shown here is derived from an EMBL/GenBank/DDBJ whole genome shotgun (WGS) entry which is preliminary data.</text>
</comment>
<protein>
    <submittedName>
        <fullName evidence="2">Uncharacterized protein</fullName>
    </submittedName>
</protein>